<evidence type="ECO:0000256" key="2">
    <source>
        <dbReference type="SAM" id="Phobius"/>
    </source>
</evidence>
<protein>
    <recommendedName>
        <fullName evidence="3">Peptidase M15A C-terminal domain-containing protein</fullName>
    </recommendedName>
</protein>
<proteinExistence type="predicted"/>
<dbReference type="Gene3D" id="3.30.1380.10">
    <property type="match status" value="2"/>
</dbReference>
<sequence length="552" mass="60306">MKQYVGDTTVCSTDVDKSIENGFYTSSAYTGGSSNSCTKPVSQGGVKRIKKIMKNKWIGTYVFSISSSGSTTKLSTNFQLGEFKSPDNADGVRVSPTLVTCLQNIRTNLQVALYIETAYETTTYSSSHNGGATQSYHMSGTGADVYITGDVMTLAKSVICQCRDLFVSNSKDIGLGLGDTFVHVDMRSSYSSWVEAGAKYTASQWQTYIYNTYNSCSGKYPGINNVATVNNADHTSGCSGNGVKFPNTCLTPVYYTDSKYKGMNIVQFFFYQIKKITCYNCFNNYITDPNNAGESLFSAKQSGLNTLLSNNFAVKEFVCKDGSDGFRLAPELVQCLQAVRDTLKSAVYINSAYRTVTHNADEGGAQYSRHMSGTAADAYSSAGLWNYANAVICKCRAIFQSNGQDIGLGLGGTYIHADMRPYYSYWIYSDASMTESAWNNYIMSQWSKCSTSSRVEITDQDYNEDQDHTDEDTGEGVETDTVDGSAQSSSSSSSGNDSNNTNVIVPVVVVGALVIIALIAYFTYRRVALNRKSAQQRDGDIPLTNYVHLQDA</sequence>
<evidence type="ECO:0000313" key="4">
    <source>
        <dbReference type="EMBL" id="ETO21822.1"/>
    </source>
</evidence>
<feature type="domain" description="Peptidase M15A C-terminal" evidence="3">
    <location>
        <begin position="311"/>
        <end position="381"/>
    </location>
</feature>
<name>X6N950_RETFI</name>
<dbReference type="EMBL" id="ASPP01011259">
    <property type="protein sequence ID" value="ETO21822.1"/>
    <property type="molecule type" value="Genomic_DNA"/>
</dbReference>
<keyword evidence="2" id="KW-0472">Membrane</keyword>
<feature type="domain" description="Peptidase M15A C-terminal" evidence="3">
    <location>
        <begin position="95"/>
        <end position="185"/>
    </location>
</feature>
<dbReference type="Proteomes" id="UP000023152">
    <property type="component" value="Unassembled WGS sequence"/>
</dbReference>
<evidence type="ECO:0000259" key="3">
    <source>
        <dbReference type="Pfam" id="PF08291"/>
    </source>
</evidence>
<reference evidence="4 5" key="1">
    <citation type="journal article" date="2013" name="Curr. Biol.">
        <title>The Genome of the Foraminiferan Reticulomyxa filosa.</title>
        <authorList>
            <person name="Glockner G."/>
            <person name="Hulsmann N."/>
            <person name="Schleicher M."/>
            <person name="Noegel A.A."/>
            <person name="Eichinger L."/>
            <person name="Gallinger C."/>
            <person name="Pawlowski J."/>
            <person name="Sierra R."/>
            <person name="Euteneuer U."/>
            <person name="Pillet L."/>
            <person name="Moustafa A."/>
            <person name="Platzer M."/>
            <person name="Groth M."/>
            <person name="Szafranski K."/>
            <person name="Schliwa M."/>
        </authorList>
    </citation>
    <scope>NUCLEOTIDE SEQUENCE [LARGE SCALE GENOMIC DNA]</scope>
</reference>
<feature type="region of interest" description="Disordered" evidence="1">
    <location>
        <begin position="464"/>
        <end position="498"/>
    </location>
</feature>
<evidence type="ECO:0000313" key="5">
    <source>
        <dbReference type="Proteomes" id="UP000023152"/>
    </source>
</evidence>
<feature type="compositionally biased region" description="Low complexity" evidence="1">
    <location>
        <begin position="485"/>
        <end position="498"/>
    </location>
</feature>
<keyword evidence="2" id="KW-0812">Transmembrane</keyword>
<dbReference type="InterPro" id="IPR009045">
    <property type="entry name" value="Zn_M74/Hedgehog-like"/>
</dbReference>
<dbReference type="Pfam" id="PF08291">
    <property type="entry name" value="Peptidase_M15_3"/>
    <property type="match status" value="2"/>
</dbReference>
<dbReference type="InterPro" id="IPR013230">
    <property type="entry name" value="Peptidase_M15A_C"/>
</dbReference>
<feature type="transmembrane region" description="Helical" evidence="2">
    <location>
        <begin position="503"/>
        <end position="524"/>
    </location>
</feature>
<dbReference type="SUPFAM" id="SSF55166">
    <property type="entry name" value="Hedgehog/DD-peptidase"/>
    <property type="match status" value="2"/>
</dbReference>
<evidence type="ECO:0000256" key="1">
    <source>
        <dbReference type="SAM" id="MobiDB-lite"/>
    </source>
</evidence>
<dbReference type="AlphaFoldDB" id="X6N950"/>
<comment type="caution">
    <text evidence="4">The sequence shown here is derived from an EMBL/GenBank/DDBJ whole genome shotgun (WGS) entry which is preliminary data.</text>
</comment>
<feature type="compositionally biased region" description="Acidic residues" evidence="1">
    <location>
        <begin position="464"/>
        <end position="481"/>
    </location>
</feature>
<accession>X6N950</accession>
<gene>
    <name evidence="4" type="ORF">RFI_15378</name>
</gene>
<keyword evidence="2" id="KW-1133">Transmembrane helix</keyword>
<organism evidence="4 5">
    <name type="scientific">Reticulomyxa filosa</name>
    <dbReference type="NCBI Taxonomy" id="46433"/>
    <lineage>
        <taxon>Eukaryota</taxon>
        <taxon>Sar</taxon>
        <taxon>Rhizaria</taxon>
        <taxon>Retaria</taxon>
        <taxon>Foraminifera</taxon>
        <taxon>Monothalamids</taxon>
        <taxon>Reticulomyxidae</taxon>
        <taxon>Reticulomyxa</taxon>
    </lineage>
</organism>
<keyword evidence="5" id="KW-1185">Reference proteome</keyword>